<evidence type="ECO:0000256" key="1">
    <source>
        <dbReference type="SAM" id="SignalP"/>
    </source>
</evidence>
<accession>A0ABY6A1N9</accession>
<feature type="signal peptide" evidence="1">
    <location>
        <begin position="1"/>
        <end position="31"/>
    </location>
</feature>
<dbReference type="EMBL" id="CP104377">
    <property type="protein sequence ID" value="UXC20183.1"/>
    <property type="molecule type" value="Genomic_DNA"/>
</dbReference>
<sequence length="102" mass="11004">MHKCWPERLPAQAALAALASALLAWAPLAHARGYTPQGRCGGYDRVSIGSPAGTCVALERVDDLYAAALECNRDEFEAMVRSLHRGASKGQRAEIARFHSNP</sequence>
<reference evidence="2" key="1">
    <citation type="submission" date="2022-09" db="EMBL/GenBank/DDBJ databases">
        <title>Bacterial diversity in gut of crayfish and pufferfish.</title>
        <authorList>
            <person name="Huang Y."/>
        </authorList>
    </citation>
    <scope>NUCLEOTIDE SEQUENCE</scope>
    <source>
        <strain evidence="2">PR12</strain>
    </source>
</reference>
<evidence type="ECO:0000313" key="3">
    <source>
        <dbReference type="Proteomes" id="UP001058290"/>
    </source>
</evidence>
<keyword evidence="1" id="KW-0732">Signal</keyword>
<gene>
    <name evidence="2" type="ORF">N4T19_08760</name>
</gene>
<feature type="chain" id="PRO_5047469592" evidence="1">
    <location>
        <begin position="32"/>
        <end position="102"/>
    </location>
</feature>
<evidence type="ECO:0000313" key="2">
    <source>
        <dbReference type="EMBL" id="UXC20183.1"/>
    </source>
</evidence>
<organism evidence="2 3">
    <name type="scientific">Comamonas squillarum</name>
    <dbReference type="NCBI Taxonomy" id="2977320"/>
    <lineage>
        <taxon>Bacteria</taxon>
        <taxon>Pseudomonadati</taxon>
        <taxon>Pseudomonadota</taxon>
        <taxon>Betaproteobacteria</taxon>
        <taxon>Burkholderiales</taxon>
        <taxon>Comamonadaceae</taxon>
        <taxon>Comamonas</taxon>
    </lineage>
</organism>
<proteinExistence type="predicted"/>
<dbReference type="Proteomes" id="UP001058290">
    <property type="component" value="Chromosome"/>
</dbReference>
<dbReference type="RefSeq" id="WP_260719935.1">
    <property type="nucleotide sequence ID" value="NZ_CP104377.1"/>
</dbReference>
<protein>
    <submittedName>
        <fullName evidence="2">Uncharacterized protein</fullName>
    </submittedName>
</protein>
<name>A0ABY6A1N9_9BURK</name>
<keyword evidence="3" id="KW-1185">Reference proteome</keyword>